<accession>A0A4C1SD64</accession>
<reference evidence="2 3" key="1">
    <citation type="journal article" date="2019" name="Commun. Biol.">
        <title>The bagworm genome reveals a unique fibroin gene that provides high tensile strength.</title>
        <authorList>
            <person name="Kono N."/>
            <person name="Nakamura H."/>
            <person name="Ohtoshi R."/>
            <person name="Tomita M."/>
            <person name="Numata K."/>
            <person name="Arakawa K."/>
        </authorList>
    </citation>
    <scope>NUCLEOTIDE SEQUENCE [LARGE SCALE GENOMIC DNA]</scope>
</reference>
<dbReference type="AlphaFoldDB" id="A0A4C1SD64"/>
<protein>
    <submittedName>
        <fullName evidence="2">Uncharacterized protein</fullName>
    </submittedName>
</protein>
<evidence type="ECO:0000313" key="2">
    <source>
        <dbReference type="EMBL" id="GBO99040.1"/>
    </source>
</evidence>
<feature type="compositionally biased region" description="Basic and acidic residues" evidence="1">
    <location>
        <begin position="94"/>
        <end position="110"/>
    </location>
</feature>
<dbReference type="EMBL" id="BGZK01000002">
    <property type="protein sequence ID" value="GBO99040.1"/>
    <property type="molecule type" value="Genomic_DNA"/>
</dbReference>
<keyword evidence="3" id="KW-1185">Reference proteome</keyword>
<proteinExistence type="predicted"/>
<comment type="caution">
    <text evidence="2">The sequence shown here is derived from an EMBL/GenBank/DDBJ whole genome shotgun (WGS) entry which is preliminary data.</text>
</comment>
<gene>
    <name evidence="2" type="ORF">EVAR_397_1</name>
</gene>
<feature type="region of interest" description="Disordered" evidence="1">
    <location>
        <begin position="47"/>
        <end position="117"/>
    </location>
</feature>
<evidence type="ECO:0000256" key="1">
    <source>
        <dbReference type="SAM" id="MobiDB-lite"/>
    </source>
</evidence>
<organism evidence="2 3">
    <name type="scientific">Eumeta variegata</name>
    <name type="common">Bagworm moth</name>
    <name type="synonym">Eumeta japonica</name>
    <dbReference type="NCBI Taxonomy" id="151549"/>
    <lineage>
        <taxon>Eukaryota</taxon>
        <taxon>Metazoa</taxon>
        <taxon>Ecdysozoa</taxon>
        <taxon>Arthropoda</taxon>
        <taxon>Hexapoda</taxon>
        <taxon>Insecta</taxon>
        <taxon>Pterygota</taxon>
        <taxon>Neoptera</taxon>
        <taxon>Endopterygota</taxon>
        <taxon>Lepidoptera</taxon>
        <taxon>Glossata</taxon>
        <taxon>Ditrysia</taxon>
        <taxon>Tineoidea</taxon>
        <taxon>Psychidae</taxon>
        <taxon>Oiketicinae</taxon>
        <taxon>Eumeta</taxon>
    </lineage>
</organism>
<name>A0A4C1SD64_EUMVA</name>
<evidence type="ECO:0000313" key="3">
    <source>
        <dbReference type="Proteomes" id="UP000299102"/>
    </source>
</evidence>
<dbReference type="Proteomes" id="UP000299102">
    <property type="component" value="Unassembled WGS sequence"/>
</dbReference>
<sequence length="117" mass="13204">MEKINTRNSIRKNELRKQTAHFDVVHSRSHAASVCLIDGTCYSAHDAVRPTGASARPAGRVGTNNRDDTSYRKPRRASARNDPRGCRRRGRAVRFSDPRGRRDQSSRRPPIDGQTCF</sequence>